<keyword evidence="3 6" id="KW-0812">Transmembrane</keyword>
<evidence type="ECO:0000256" key="1">
    <source>
        <dbReference type="ARBA" id="ARBA00004141"/>
    </source>
</evidence>
<accession>A0ABM5KVI5</accession>
<keyword evidence="8" id="KW-1185">Reference proteome</keyword>
<dbReference type="PANTHER" id="PTHR11266">
    <property type="entry name" value="PEROXISOMAL MEMBRANE PROTEIN 2, PXMP2 MPV17"/>
    <property type="match status" value="1"/>
</dbReference>
<comment type="subcellular location">
    <subcellularLocation>
        <location evidence="1">Membrane</location>
        <topology evidence="1">Multi-pass membrane protein</topology>
    </subcellularLocation>
</comment>
<evidence type="ECO:0000256" key="2">
    <source>
        <dbReference type="ARBA" id="ARBA00006824"/>
    </source>
</evidence>
<evidence type="ECO:0000256" key="3">
    <source>
        <dbReference type="ARBA" id="ARBA00022692"/>
    </source>
</evidence>
<protein>
    <recommendedName>
        <fullName evidence="9">Mpv17-like protein 2</fullName>
    </recommendedName>
</protein>
<evidence type="ECO:0000313" key="7">
    <source>
        <dbReference type="EnsemblMetazoa" id="XP_050514198.1"/>
    </source>
</evidence>
<evidence type="ECO:0000256" key="5">
    <source>
        <dbReference type="ARBA" id="ARBA00023136"/>
    </source>
</evidence>
<sequence length="242" mass="28300">MYKITSCLLRNYKNIKCFNDSHLVKRHVSKNNSKLSPAGLTVSVLFSKKYLLASNTISSGLLMFVGDLCQQELEYRQNLLDKRYDYARLTRMFIVGLALGPIHHYYYIGIAKKWPERTTKIILWKIALDQFIMSPICIACFFFGLNALEMRPFKEAVNEFKQKFYAVYTADWLIWPPTQWVNFYYVNVKYQVLYINAITMLYNVFLSYIKHVHGEEVKSEHKLSVPDNVLTTPENNKSSISS</sequence>
<reference evidence="7" key="1">
    <citation type="submission" date="2025-05" db="UniProtKB">
        <authorList>
            <consortium name="EnsemblMetazoa"/>
        </authorList>
    </citation>
    <scope>IDENTIFICATION</scope>
</reference>
<dbReference type="Proteomes" id="UP001652700">
    <property type="component" value="Unplaced"/>
</dbReference>
<feature type="transmembrane region" description="Helical" evidence="6">
    <location>
        <begin position="192"/>
        <end position="209"/>
    </location>
</feature>
<name>A0ABM5KVI5_DIAVI</name>
<keyword evidence="5 6" id="KW-0472">Membrane</keyword>
<dbReference type="PANTHER" id="PTHR11266:SF81">
    <property type="entry name" value="GH12661P-RELATED"/>
    <property type="match status" value="1"/>
</dbReference>
<evidence type="ECO:0000313" key="8">
    <source>
        <dbReference type="Proteomes" id="UP001652700"/>
    </source>
</evidence>
<keyword evidence="4 6" id="KW-1133">Transmembrane helix</keyword>
<evidence type="ECO:0000256" key="6">
    <source>
        <dbReference type="RuleBase" id="RU363053"/>
    </source>
</evidence>
<feature type="transmembrane region" description="Helical" evidence="6">
    <location>
        <begin position="89"/>
        <end position="109"/>
    </location>
</feature>
<evidence type="ECO:0008006" key="9">
    <source>
        <dbReference type="Google" id="ProtNLM"/>
    </source>
</evidence>
<dbReference type="EnsemblMetazoa" id="XM_050658241.1">
    <property type="protein sequence ID" value="XP_050514198.1"/>
    <property type="gene ID" value="LOC126889708"/>
</dbReference>
<dbReference type="InterPro" id="IPR007248">
    <property type="entry name" value="Mpv17_PMP22"/>
</dbReference>
<dbReference type="GeneID" id="126889708"/>
<proteinExistence type="inferred from homology"/>
<dbReference type="Pfam" id="PF04117">
    <property type="entry name" value="Mpv17_PMP22"/>
    <property type="match status" value="1"/>
</dbReference>
<organism evidence="7 8">
    <name type="scientific">Diabrotica virgifera virgifera</name>
    <name type="common">western corn rootworm</name>
    <dbReference type="NCBI Taxonomy" id="50390"/>
    <lineage>
        <taxon>Eukaryota</taxon>
        <taxon>Metazoa</taxon>
        <taxon>Ecdysozoa</taxon>
        <taxon>Arthropoda</taxon>
        <taxon>Hexapoda</taxon>
        <taxon>Insecta</taxon>
        <taxon>Pterygota</taxon>
        <taxon>Neoptera</taxon>
        <taxon>Endopterygota</taxon>
        <taxon>Coleoptera</taxon>
        <taxon>Polyphaga</taxon>
        <taxon>Cucujiformia</taxon>
        <taxon>Chrysomeloidea</taxon>
        <taxon>Chrysomelidae</taxon>
        <taxon>Galerucinae</taxon>
        <taxon>Diabroticina</taxon>
        <taxon>Diabroticites</taxon>
        <taxon>Diabrotica</taxon>
    </lineage>
</organism>
<feature type="transmembrane region" description="Helical" evidence="6">
    <location>
        <begin position="121"/>
        <end position="145"/>
    </location>
</feature>
<evidence type="ECO:0000256" key="4">
    <source>
        <dbReference type="ARBA" id="ARBA00022989"/>
    </source>
</evidence>
<dbReference type="RefSeq" id="XP_050514198.1">
    <property type="nucleotide sequence ID" value="XM_050658241.1"/>
</dbReference>
<comment type="similarity">
    <text evidence="2 6">Belongs to the peroxisomal membrane protein PXMP2/4 family.</text>
</comment>